<keyword evidence="1" id="KW-0378">Hydrolase</keyword>
<proteinExistence type="predicted"/>
<dbReference type="InterPro" id="IPR052016">
    <property type="entry name" value="Bact_Sigma-Reg"/>
</dbReference>
<feature type="domain" description="PPM-type phosphatase" evidence="2">
    <location>
        <begin position="599"/>
        <end position="826"/>
    </location>
</feature>
<dbReference type="PANTHER" id="PTHR43156:SF2">
    <property type="entry name" value="STAGE II SPORULATION PROTEIN E"/>
    <property type="match status" value="1"/>
</dbReference>
<dbReference type="Pfam" id="PF01590">
    <property type="entry name" value="GAF"/>
    <property type="match status" value="1"/>
</dbReference>
<evidence type="ECO:0000313" key="3">
    <source>
        <dbReference type="EMBL" id="MPM44311.1"/>
    </source>
</evidence>
<gene>
    <name evidence="3" type="ORF">SDC9_90989</name>
</gene>
<dbReference type="Pfam" id="PF13185">
    <property type="entry name" value="GAF_2"/>
    <property type="match status" value="1"/>
</dbReference>
<dbReference type="PANTHER" id="PTHR43156">
    <property type="entry name" value="STAGE II SPORULATION PROTEIN E-RELATED"/>
    <property type="match status" value="1"/>
</dbReference>
<dbReference type="SMART" id="SM00331">
    <property type="entry name" value="PP2C_SIG"/>
    <property type="match status" value="1"/>
</dbReference>
<dbReference type="InterPro" id="IPR003018">
    <property type="entry name" value="GAF"/>
</dbReference>
<evidence type="ECO:0000256" key="1">
    <source>
        <dbReference type="ARBA" id="ARBA00022801"/>
    </source>
</evidence>
<dbReference type="SUPFAM" id="SSF81606">
    <property type="entry name" value="PP2C-like"/>
    <property type="match status" value="1"/>
</dbReference>
<dbReference type="Gene3D" id="3.30.450.40">
    <property type="match status" value="4"/>
</dbReference>
<evidence type="ECO:0000259" key="2">
    <source>
        <dbReference type="PROSITE" id="PS51746"/>
    </source>
</evidence>
<organism evidence="3">
    <name type="scientific">bioreactor metagenome</name>
    <dbReference type="NCBI Taxonomy" id="1076179"/>
    <lineage>
        <taxon>unclassified sequences</taxon>
        <taxon>metagenomes</taxon>
        <taxon>ecological metagenomes</taxon>
    </lineage>
</organism>
<dbReference type="InterPro" id="IPR029016">
    <property type="entry name" value="GAF-like_dom_sf"/>
</dbReference>
<dbReference type="Gene3D" id="3.60.40.10">
    <property type="entry name" value="PPM-type phosphatase domain"/>
    <property type="match status" value="1"/>
</dbReference>
<dbReference type="EMBL" id="VSSQ01010426">
    <property type="protein sequence ID" value="MPM44311.1"/>
    <property type="molecule type" value="Genomic_DNA"/>
</dbReference>
<comment type="caution">
    <text evidence="3">The sequence shown here is derived from an EMBL/GenBank/DDBJ whole genome shotgun (WGS) entry which is preliminary data.</text>
</comment>
<protein>
    <recommendedName>
        <fullName evidence="2">PPM-type phosphatase domain-containing protein</fullName>
    </recommendedName>
</protein>
<dbReference type="InterPro" id="IPR036457">
    <property type="entry name" value="PPM-type-like_dom_sf"/>
</dbReference>
<dbReference type="SMART" id="SM00065">
    <property type="entry name" value="GAF"/>
    <property type="match status" value="3"/>
</dbReference>
<dbReference type="GO" id="GO:0016791">
    <property type="term" value="F:phosphatase activity"/>
    <property type="evidence" value="ECO:0007669"/>
    <property type="project" value="TreeGrafter"/>
</dbReference>
<dbReference type="InterPro" id="IPR001932">
    <property type="entry name" value="PPM-type_phosphatase-like_dom"/>
</dbReference>
<name>A0A644ZWK9_9ZZZZ</name>
<dbReference type="SUPFAM" id="SSF55781">
    <property type="entry name" value="GAF domain-like"/>
    <property type="match status" value="4"/>
</dbReference>
<dbReference type="AlphaFoldDB" id="A0A644ZWK9"/>
<dbReference type="PROSITE" id="PS51746">
    <property type="entry name" value="PPM_2"/>
    <property type="match status" value="1"/>
</dbReference>
<reference evidence="3" key="1">
    <citation type="submission" date="2019-08" db="EMBL/GenBank/DDBJ databases">
        <authorList>
            <person name="Kucharzyk K."/>
            <person name="Murdoch R.W."/>
            <person name="Higgins S."/>
            <person name="Loffler F."/>
        </authorList>
    </citation>
    <scope>NUCLEOTIDE SEQUENCE</scope>
</reference>
<dbReference type="Pfam" id="PF07228">
    <property type="entry name" value="SpoIIE"/>
    <property type="match status" value="1"/>
</dbReference>
<sequence length="827" mass="91867">MLFGNDVLGVLDIQSDKANSFDEQDMDLFEGLASGIAIAVRNATLFRSEKWRRQISDSFQDVAGLLSANIELSDLFNRILSELEKDLPCDASAIWLLDEKPEKVNGALPLRLAAVHGVSRQRVIKSRLDSEEVSQTLDHSLDKMTPSIRPVNGPYGPLGFALNFPSNYSSIAVPLRAGENVLGVLTLAHHQDGRYGSEASAISSTFANYAAIAIQNAKLFASAQKEAWSSTVLLQVAEAAQSITSEEELPNTMCRLTPLLVGIDQCAFYLFNEKQESFDMKAWYGFHPTPTELSVKEVDSLPMLKLHATASTIFVQDPINELKLPSLKHSEEENSVVLLPLLARDEVLGAFLISHRADTETGAENRIKDQTLAILQGISQQTSVALENIHLVETRQEEAYITAVLLQVSQAVVTQNNLQDILDTIVHLMPILVGIETCVIYLWDKTTEKFQPSQAIAPNHPLHQYLEEKSFLPGEYPLLDELRSTQKMVFCQLENPDLPPENWTQTGCVTVTNGQTDMLENGANWLIGLPLYVKGEFFGGLVAIEKEVPPRFQAKRIELLNGVAQQISLAVQDDRLKVEMIGQERMAKEMQLAKEIQKSFLPDELPKADGWNFDLRWNTAREVGGDFYDVFLTHDNRIAFSIADVSDKGMPAALYMTVARTLVRASAQSLHTPARVLERVNELLVMDSKDNGMFITAVLAYLDPATGDLEYAIAGHNLPLHYQAANAEIFRLNKDGIALGVIEEAKYRDQKLSLAHGDSLVLYTDGVTETFSPEGEQFGEDGLIKTLLKVIKAHPNSVLNELDEKLQKFRVTDELSDDVTLILIQRK</sequence>
<dbReference type="Pfam" id="PF13492">
    <property type="entry name" value="GAF_3"/>
    <property type="match status" value="1"/>
</dbReference>
<accession>A0A644ZWK9</accession>